<feature type="compositionally biased region" description="Basic and acidic residues" evidence="1">
    <location>
        <begin position="47"/>
        <end position="58"/>
    </location>
</feature>
<evidence type="ECO:0000256" key="1">
    <source>
        <dbReference type="SAM" id="MobiDB-lite"/>
    </source>
</evidence>
<feature type="region of interest" description="Disordered" evidence="1">
    <location>
        <begin position="1"/>
        <end position="133"/>
    </location>
</feature>
<protein>
    <submittedName>
        <fullName evidence="2">Uncharacterized protein</fullName>
    </submittedName>
</protein>
<dbReference type="AlphaFoldDB" id="A0A4V1Q3M0"/>
<feature type="compositionally biased region" description="Low complexity" evidence="1">
    <location>
        <begin position="30"/>
        <end position="39"/>
    </location>
</feature>
<feature type="region of interest" description="Disordered" evidence="1">
    <location>
        <begin position="213"/>
        <end position="238"/>
    </location>
</feature>
<feature type="compositionally biased region" description="Basic residues" evidence="1">
    <location>
        <begin position="99"/>
        <end position="120"/>
    </location>
</feature>
<reference evidence="2 3" key="1">
    <citation type="submission" date="2019-01" db="EMBL/GenBank/DDBJ databases">
        <title>Draft genome sequence of Psathyrella aberdarensis IHI B618.</title>
        <authorList>
            <person name="Buettner E."/>
            <person name="Kellner H."/>
        </authorList>
    </citation>
    <scope>NUCLEOTIDE SEQUENCE [LARGE SCALE GENOMIC DNA]</scope>
    <source>
        <strain evidence="2 3">IHI B618</strain>
    </source>
</reference>
<dbReference type="STRING" id="2316362.A0A4V1Q3M0"/>
<evidence type="ECO:0000313" key="3">
    <source>
        <dbReference type="Proteomes" id="UP000290288"/>
    </source>
</evidence>
<organism evidence="2 3">
    <name type="scientific">Candolleomyces aberdarensis</name>
    <dbReference type="NCBI Taxonomy" id="2316362"/>
    <lineage>
        <taxon>Eukaryota</taxon>
        <taxon>Fungi</taxon>
        <taxon>Dikarya</taxon>
        <taxon>Basidiomycota</taxon>
        <taxon>Agaricomycotina</taxon>
        <taxon>Agaricomycetes</taxon>
        <taxon>Agaricomycetidae</taxon>
        <taxon>Agaricales</taxon>
        <taxon>Agaricineae</taxon>
        <taxon>Psathyrellaceae</taxon>
        <taxon>Candolleomyces</taxon>
    </lineage>
</organism>
<proteinExistence type="predicted"/>
<feature type="compositionally biased region" description="Polar residues" evidence="1">
    <location>
        <begin position="1"/>
        <end position="21"/>
    </location>
</feature>
<accession>A0A4V1Q3M0</accession>
<comment type="caution">
    <text evidence="2">The sequence shown here is derived from an EMBL/GenBank/DDBJ whole genome shotgun (WGS) entry which is preliminary data.</text>
</comment>
<dbReference type="Proteomes" id="UP000290288">
    <property type="component" value="Unassembled WGS sequence"/>
</dbReference>
<gene>
    <name evidence="2" type="ORF">EST38_g6786</name>
</gene>
<feature type="compositionally biased region" description="Polar residues" evidence="1">
    <location>
        <begin position="123"/>
        <end position="133"/>
    </location>
</feature>
<name>A0A4V1Q3M0_9AGAR</name>
<keyword evidence="3" id="KW-1185">Reference proteome</keyword>
<sequence>MVHTDTFSKPTVNGEASSPFNPNGIDFDGESLLSETSTLRSFQLKNFDSDNKGKDPEYGKGISPVLSPTTPTPYFDPSYLSDKMLPTAPVEDDEQDRPHLRRRSRSPGHRRVLKSHRRLPSRTGANASRSPEQTPLEALACALGPDNIAHASELDSIPCAGIRIPSGPFAGLLAWRLVVRVHPGRNRFFGRDSFKKELALLPQTDIRLAGNMPLPKKSSHEEAPGGHHGRTMSELAAPAPASASLSTQALDAVVTNFLFDTSQAYSTISRETLQALGFGDKIIDGLEVSSESGSPRTLSLYVQNGGKPISFILAPPGEPSRLGVQFLTESEVNVCMGEGGRGAVLWIDKTAEKKMLLHDIPRTVPLPKLSLQARVRALFGL</sequence>
<dbReference type="OrthoDB" id="9450131at2759"/>
<evidence type="ECO:0000313" key="2">
    <source>
        <dbReference type="EMBL" id="RXW19058.1"/>
    </source>
</evidence>
<dbReference type="EMBL" id="SDEE01000223">
    <property type="protein sequence ID" value="RXW19058.1"/>
    <property type="molecule type" value="Genomic_DNA"/>
</dbReference>